<evidence type="ECO:0000259" key="11">
    <source>
        <dbReference type="PROSITE" id="PS50010"/>
    </source>
</evidence>
<feature type="compositionally biased region" description="Polar residues" evidence="8">
    <location>
        <begin position="222"/>
        <end position="234"/>
    </location>
</feature>
<dbReference type="GO" id="GO:0005085">
    <property type="term" value="F:guanyl-nucleotide exchange factor activity"/>
    <property type="evidence" value="ECO:0007669"/>
    <property type="project" value="InterPro"/>
</dbReference>
<comment type="similarity">
    <text evidence="2">Belongs to the ATG8 family.</text>
</comment>
<dbReference type="InterPro" id="IPR047270">
    <property type="entry name" value="PH_ephexin"/>
</dbReference>
<dbReference type="Gene3D" id="3.10.20.90">
    <property type="entry name" value="Phosphatidylinositol 3-kinase Catalytic Subunit, Chain A, domain 1"/>
    <property type="match status" value="1"/>
</dbReference>
<dbReference type="SUPFAM" id="SSF48065">
    <property type="entry name" value="DBL homology domain (DH-domain)"/>
    <property type="match status" value="1"/>
</dbReference>
<dbReference type="Gene3D" id="1.20.900.10">
    <property type="entry name" value="Dbl homology (DH) domain"/>
    <property type="match status" value="1"/>
</dbReference>
<dbReference type="InterPro" id="IPR001452">
    <property type="entry name" value="SH3_domain"/>
</dbReference>
<dbReference type="InterPro" id="IPR047271">
    <property type="entry name" value="Ephexin-like"/>
</dbReference>
<feature type="region of interest" description="Disordered" evidence="8">
    <location>
        <begin position="351"/>
        <end position="375"/>
    </location>
</feature>
<dbReference type="SUPFAM" id="SSF50729">
    <property type="entry name" value="PH domain-like"/>
    <property type="match status" value="1"/>
</dbReference>
<proteinExistence type="inferred from homology"/>
<evidence type="ECO:0000259" key="9">
    <source>
        <dbReference type="PROSITE" id="PS50002"/>
    </source>
</evidence>
<evidence type="ECO:0000256" key="7">
    <source>
        <dbReference type="PROSITE-ProRule" id="PRU00192"/>
    </source>
</evidence>
<dbReference type="SMART" id="SM00325">
    <property type="entry name" value="RhoGEF"/>
    <property type="match status" value="1"/>
</dbReference>
<dbReference type="InterPro" id="IPR036028">
    <property type="entry name" value="SH3-like_dom_sf"/>
</dbReference>
<evidence type="ECO:0000256" key="6">
    <source>
        <dbReference type="PIRSR" id="PIRSR604241-50"/>
    </source>
</evidence>
<keyword evidence="5 6" id="KW-0449">Lipoprotein</keyword>
<dbReference type="PROSITE" id="PS50002">
    <property type="entry name" value="SH3"/>
    <property type="match status" value="1"/>
</dbReference>
<dbReference type="AlphaFoldDB" id="A0AAD7RYY6"/>
<comment type="subcellular location">
    <subcellularLocation>
        <location evidence="1">Membrane</location>
    </subcellularLocation>
</comment>
<evidence type="ECO:0000313" key="13">
    <source>
        <dbReference type="Proteomes" id="UP001221898"/>
    </source>
</evidence>
<dbReference type="PROSITE" id="PS50003">
    <property type="entry name" value="PH_DOMAIN"/>
    <property type="match status" value="1"/>
</dbReference>
<evidence type="ECO:0000256" key="4">
    <source>
        <dbReference type="ARBA" id="ARBA00023136"/>
    </source>
</evidence>
<dbReference type="SMART" id="SM00233">
    <property type="entry name" value="PH"/>
    <property type="match status" value="1"/>
</dbReference>
<feature type="compositionally biased region" description="Polar residues" evidence="8">
    <location>
        <begin position="60"/>
        <end position="82"/>
    </location>
</feature>
<evidence type="ECO:0000256" key="1">
    <source>
        <dbReference type="ARBA" id="ARBA00004370"/>
    </source>
</evidence>
<dbReference type="SUPFAM" id="SSF50044">
    <property type="entry name" value="SH3-domain"/>
    <property type="match status" value="1"/>
</dbReference>
<dbReference type="Proteomes" id="UP001221898">
    <property type="component" value="Unassembled WGS sequence"/>
</dbReference>
<feature type="region of interest" description="Disordered" evidence="8">
    <location>
        <begin position="144"/>
        <end position="236"/>
    </location>
</feature>
<dbReference type="Pfam" id="PF00018">
    <property type="entry name" value="SH3_1"/>
    <property type="match status" value="1"/>
</dbReference>
<evidence type="ECO:0000259" key="10">
    <source>
        <dbReference type="PROSITE" id="PS50003"/>
    </source>
</evidence>
<feature type="compositionally biased region" description="Basic and acidic residues" evidence="8">
    <location>
        <begin position="1"/>
        <end position="25"/>
    </location>
</feature>
<keyword evidence="13" id="KW-1185">Reference proteome</keyword>
<dbReference type="InterPro" id="IPR004241">
    <property type="entry name" value="Atg8-like"/>
</dbReference>
<reference evidence="12" key="1">
    <citation type="journal article" date="2023" name="Science">
        <title>Genome structures resolve the early diversification of teleost fishes.</title>
        <authorList>
            <person name="Parey E."/>
            <person name="Louis A."/>
            <person name="Montfort J."/>
            <person name="Bouchez O."/>
            <person name="Roques C."/>
            <person name="Iampietro C."/>
            <person name="Lluch J."/>
            <person name="Castinel A."/>
            <person name="Donnadieu C."/>
            <person name="Desvignes T."/>
            <person name="Floi Bucao C."/>
            <person name="Jouanno E."/>
            <person name="Wen M."/>
            <person name="Mejri S."/>
            <person name="Dirks R."/>
            <person name="Jansen H."/>
            <person name="Henkel C."/>
            <person name="Chen W.J."/>
            <person name="Zahm M."/>
            <person name="Cabau C."/>
            <person name="Klopp C."/>
            <person name="Thompson A.W."/>
            <person name="Robinson-Rechavi M."/>
            <person name="Braasch I."/>
            <person name="Lecointre G."/>
            <person name="Bobe J."/>
            <person name="Postlethwait J.H."/>
            <person name="Berthelot C."/>
            <person name="Roest Crollius H."/>
            <person name="Guiguen Y."/>
        </authorList>
    </citation>
    <scope>NUCLEOTIDE SEQUENCE</scope>
    <source>
        <strain evidence="12">NC1722</strain>
    </source>
</reference>
<dbReference type="Gene3D" id="2.30.29.30">
    <property type="entry name" value="Pleckstrin-homology domain (PH domain)/Phosphotyrosine-binding domain (PTB)"/>
    <property type="match status" value="1"/>
</dbReference>
<evidence type="ECO:0000256" key="8">
    <source>
        <dbReference type="SAM" id="MobiDB-lite"/>
    </source>
</evidence>
<dbReference type="GO" id="GO:0016020">
    <property type="term" value="C:membrane"/>
    <property type="evidence" value="ECO:0007669"/>
    <property type="project" value="UniProtKB-SubCell"/>
</dbReference>
<keyword evidence="4" id="KW-0472">Membrane</keyword>
<protein>
    <submittedName>
        <fullName evidence="12">Uncharacterized protein</fullName>
    </submittedName>
</protein>
<comment type="caution">
    <text evidence="12">The sequence shown here is derived from an EMBL/GenBank/DDBJ whole genome shotgun (WGS) entry which is preliminary data.</text>
</comment>
<name>A0AAD7RYY6_9TELE</name>
<evidence type="ECO:0000256" key="3">
    <source>
        <dbReference type="ARBA" id="ARBA00022443"/>
    </source>
</evidence>
<dbReference type="SUPFAM" id="SSF54236">
    <property type="entry name" value="Ubiquitin-like"/>
    <property type="match status" value="1"/>
</dbReference>
<dbReference type="PANTHER" id="PTHR12845">
    <property type="entry name" value="GUANINE NUCLEOTIDE EXCHANGE FACTOR"/>
    <property type="match status" value="1"/>
</dbReference>
<evidence type="ECO:0000313" key="12">
    <source>
        <dbReference type="EMBL" id="KAJ8392874.1"/>
    </source>
</evidence>
<feature type="compositionally biased region" description="Acidic residues" evidence="8">
    <location>
        <begin position="357"/>
        <end position="367"/>
    </location>
</feature>
<dbReference type="InterPro" id="IPR011993">
    <property type="entry name" value="PH-like_dom_sf"/>
</dbReference>
<dbReference type="CDD" id="cd00160">
    <property type="entry name" value="RhoGEF"/>
    <property type="match status" value="1"/>
</dbReference>
<evidence type="ECO:0000256" key="2">
    <source>
        <dbReference type="ARBA" id="ARBA00007293"/>
    </source>
</evidence>
<feature type="compositionally biased region" description="Basic and acidic residues" evidence="8">
    <location>
        <begin position="100"/>
        <end position="109"/>
    </location>
</feature>
<dbReference type="InterPro" id="IPR000219">
    <property type="entry name" value="DH_dom"/>
</dbReference>
<dbReference type="SMART" id="SM00326">
    <property type="entry name" value="SH3"/>
    <property type="match status" value="1"/>
</dbReference>
<dbReference type="PANTHER" id="PTHR12845:SF2">
    <property type="entry name" value="DH DOMAIN-CONTAINING PROTEIN-RELATED"/>
    <property type="match status" value="1"/>
</dbReference>
<feature type="domain" description="PH" evidence="10">
    <location>
        <begin position="684"/>
        <end position="785"/>
    </location>
</feature>
<feature type="compositionally biased region" description="Polar residues" evidence="8">
    <location>
        <begin position="145"/>
        <end position="161"/>
    </location>
</feature>
<dbReference type="InterPro" id="IPR029071">
    <property type="entry name" value="Ubiquitin-like_domsf"/>
</dbReference>
<dbReference type="FunFam" id="3.10.20.90:FF:000172">
    <property type="entry name" value="Gamma-aminobutyric acid receptor-associated protein-like 1"/>
    <property type="match status" value="1"/>
</dbReference>
<dbReference type="Gene3D" id="2.30.30.40">
    <property type="entry name" value="SH3 Domains"/>
    <property type="match status" value="1"/>
</dbReference>
<sequence>MLKEESREDNPRIDISEVGTEHNEIEENMMEQVAGTCSRNSEREESGNGRTAENEKETETCQARQDTNKESQPCSQMITESSGEGEFGRRTEAEYYSGTRQDDKREHEPIIKTHDNLRKAEELRKDSAQYIKWARDVVREILGSSEDNTLEGTESQKNSDPNLGIHQAVDTQTGQPMDGGNGSPISAMDQQNPVFAETPADSERDEPVYAQIQKKRDRHPDSQTGSEMETQTHMQTDRQVELELYTNTRIHIQMESDLEEVRQTGIGGGESDTKADLDNSLSLTKVSLSKSNSCPSPVKSTYPTIMPPELAPVGRGEYEKERVGGEIESTSSFRDQGNKARVRRRGFRKTLEKGKEEEEEEEEEEEGGEARDRRTRVFNLSEEDDELSYSWSEVDLRKVTDSIEKMKKRNSKFFTDSQLYQQYSEVAQNRDILRQSRSDTLSMCEELPDLPGVRNSQGLTELGEDERRLQEVRFEVVTSEASYCRSLDIVIEHFVNSKELGTLLTTQERNWLFSRLGDVRAISHSFLGKLEERVENDIMHFSVCDIIVRHCPRFRLVYVPYLTNQSYQDKTYQRLMEECPGFRRVVEKLERNAICQRLPLRSFLILPFQRITRLKLLAQNIVKRITPNTEEEVQAIKALKLLEKLIQESNDSITQMKSIESLVCLSARVDFEGKTLPLVSQSRRLVREGTVTELRDFGLKEAERTLYVHLFNDYLLLSLRKEGGRFTVLHHAPVSELRVENCRVKLHSLQKNLFRLHLSNKALLVRTDTQSDKLRWMSALSRPHPPIDYTAAQDITQVQCIRAFVAQQPDELNLEKADVLLVHQQSSDGWIEGTRLSDRQRGWAPDSHLETIPRVGGNAWSFIYRQFCYRYCVVLEMNSHYQRSVPLEVRRAEGERVRAKHPDKIPIIVERAARSRAPDLDKKKYLVPSDLTVGQLCFLIRQRVSMRPEEALFFFVNNSLPPSSSPLSAVYEEHHEEDLFLYMTYSNESVYGA</sequence>
<dbReference type="CDD" id="cd01221">
    <property type="entry name" value="PH_ephexin"/>
    <property type="match status" value="1"/>
</dbReference>
<dbReference type="GO" id="GO:0005737">
    <property type="term" value="C:cytoplasm"/>
    <property type="evidence" value="ECO:0007669"/>
    <property type="project" value="TreeGrafter"/>
</dbReference>
<evidence type="ECO:0000256" key="5">
    <source>
        <dbReference type="ARBA" id="ARBA00023288"/>
    </source>
</evidence>
<dbReference type="PROSITE" id="PS50010">
    <property type="entry name" value="DH_2"/>
    <property type="match status" value="1"/>
</dbReference>
<dbReference type="EMBL" id="JAINUG010000142">
    <property type="protein sequence ID" value="KAJ8392874.1"/>
    <property type="molecule type" value="Genomic_DNA"/>
</dbReference>
<feature type="region of interest" description="Disordered" evidence="8">
    <location>
        <begin position="287"/>
        <end position="312"/>
    </location>
</feature>
<dbReference type="GO" id="GO:0005634">
    <property type="term" value="C:nucleus"/>
    <property type="evidence" value="ECO:0007669"/>
    <property type="project" value="TreeGrafter"/>
</dbReference>
<feature type="lipid moiety-binding region" description="Phosphatidylserine amidated glycine; alternate" evidence="6">
    <location>
        <position position="992"/>
    </location>
</feature>
<organism evidence="12 13">
    <name type="scientific">Aldrovandia affinis</name>
    <dbReference type="NCBI Taxonomy" id="143900"/>
    <lineage>
        <taxon>Eukaryota</taxon>
        <taxon>Metazoa</taxon>
        <taxon>Chordata</taxon>
        <taxon>Craniata</taxon>
        <taxon>Vertebrata</taxon>
        <taxon>Euteleostomi</taxon>
        <taxon>Actinopterygii</taxon>
        <taxon>Neopterygii</taxon>
        <taxon>Teleostei</taxon>
        <taxon>Notacanthiformes</taxon>
        <taxon>Halosauridae</taxon>
        <taxon>Aldrovandia</taxon>
    </lineage>
</organism>
<feature type="domain" description="SH3" evidence="9">
    <location>
        <begin position="793"/>
        <end position="854"/>
    </location>
</feature>
<feature type="compositionally biased region" description="Basic and acidic residues" evidence="8">
    <location>
        <begin position="40"/>
        <end position="59"/>
    </location>
</feature>
<dbReference type="InterPro" id="IPR001849">
    <property type="entry name" value="PH_domain"/>
</dbReference>
<dbReference type="Pfam" id="PF00621">
    <property type="entry name" value="RhoGEF"/>
    <property type="match status" value="1"/>
</dbReference>
<gene>
    <name evidence="12" type="ORF">AAFF_G00070780</name>
</gene>
<feature type="compositionally biased region" description="Polar residues" evidence="8">
    <location>
        <begin position="294"/>
        <end position="303"/>
    </location>
</feature>
<accession>A0AAD7RYY6</accession>
<dbReference type="Pfam" id="PF02991">
    <property type="entry name" value="ATG8"/>
    <property type="match status" value="1"/>
</dbReference>
<feature type="region of interest" description="Disordered" evidence="8">
    <location>
        <begin position="1"/>
        <end position="109"/>
    </location>
</feature>
<feature type="domain" description="DH" evidence="11">
    <location>
        <begin position="468"/>
        <end position="652"/>
    </location>
</feature>
<dbReference type="InterPro" id="IPR035899">
    <property type="entry name" value="DBL_dom_sf"/>
</dbReference>
<keyword evidence="3 7" id="KW-0728">SH3 domain</keyword>